<feature type="transmembrane region" description="Helical" evidence="5">
    <location>
        <begin position="389"/>
        <end position="408"/>
    </location>
</feature>
<keyword evidence="3 5" id="KW-1133">Transmembrane helix</keyword>
<dbReference type="InterPro" id="IPR020846">
    <property type="entry name" value="MFS_dom"/>
</dbReference>
<keyword evidence="2 5" id="KW-0812">Transmembrane</keyword>
<comment type="caution">
    <text evidence="7">The sequence shown here is derived from an EMBL/GenBank/DDBJ whole genome shotgun (WGS) entry which is preliminary data.</text>
</comment>
<feature type="transmembrane region" description="Helical" evidence="5">
    <location>
        <begin position="20"/>
        <end position="39"/>
    </location>
</feature>
<feature type="transmembrane region" description="Helical" evidence="5">
    <location>
        <begin position="253"/>
        <end position="271"/>
    </location>
</feature>
<reference evidence="7 8" key="1">
    <citation type="submission" date="2024-06" db="EMBL/GenBank/DDBJ databases">
        <title>Complete genome of Phlyctema vagabunda strain 19-DSS-EL-015.</title>
        <authorList>
            <person name="Fiorenzani C."/>
        </authorList>
    </citation>
    <scope>NUCLEOTIDE SEQUENCE [LARGE SCALE GENOMIC DNA]</scope>
    <source>
        <strain evidence="7 8">19-DSS-EL-015</strain>
    </source>
</reference>
<evidence type="ECO:0000313" key="7">
    <source>
        <dbReference type="EMBL" id="KAL3423569.1"/>
    </source>
</evidence>
<feature type="transmembrane region" description="Helical" evidence="5">
    <location>
        <begin position="209"/>
        <end position="233"/>
    </location>
</feature>
<evidence type="ECO:0000313" key="8">
    <source>
        <dbReference type="Proteomes" id="UP001629113"/>
    </source>
</evidence>
<feature type="transmembrane region" description="Helical" evidence="5">
    <location>
        <begin position="137"/>
        <end position="159"/>
    </location>
</feature>
<feature type="transmembrane region" description="Helical" evidence="5">
    <location>
        <begin position="292"/>
        <end position="311"/>
    </location>
</feature>
<evidence type="ECO:0000256" key="4">
    <source>
        <dbReference type="ARBA" id="ARBA00023136"/>
    </source>
</evidence>
<gene>
    <name evidence="7" type="ORF">PVAG01_05316</name>
</gene>
<accession>A0ABR4PJV3</accession>
<proteinExistence type="predicted"/>
<sequence length="421" mass="46148">MFAPSVPMVLRDFHSTNKDLGTFIVSVYLLGYAFGPLVIAPLSELYGRVPLYHANTLLFLLFNIACAKSTNFPMLIIFRFLTGLAGSCPLTIGPGSIADLFPQEERGKMMSIYTMPILFGPTLGPIVGGYISEALGWHWDFYFLVIVTTVIFIVSAILLRETYAPVLLERRAKRLRVSTGNQDLQSALKSSKTPTQLVIKSIIRPTKMIIFSPIVLCLSLYAAVVYGLLYLLFTTMTAVFEEQYGISSSNVGLTYLGLGIGQFVGVIGFGSSSDFILKRAAKGGELKPEYRLYPMLVGGIFIPVGLFWYGWTTEYKVQYMVPLVSMVFIGAGIITVFLPVGTYLVDSFPTYAASATAAGTVLRSLGGALLPLCGSRMYDTLGLGWGNSLLAFIAIALIPVTVVFIRYGERIRTHPKFQLDL</sequence>
<evidence type="ECO:0000259" key="6">
    <source>
        <dbReference type="PROSITE" id="PS50850"/>
    </source>
</evidence>
<dbReference type="PANTHER" id="PTHR23502">
    <property type="entry name" value="MAJOR FACILITATOR SUPERFAMILY"/>
    <property type="match status" value="1"/>
</dbReference>
<dbReference type="SUPFAM" id="SSF103473">
    <property type="entry name" value="MFS general substrate transporter"/>
    <property type="match status" value="1"/>
</dbReference>
<dbReference type="PANTHER" id="PTHR23502:SF153">
    <property type="entry name" value="MULTIDRUG TRANSPORTER, PUTATIVE (AFU_ORTHOLOGUE AFUA_7G00230)-RELATED"/>
    <property type="match status" value="1"/>
</dbReference>
<dbReference type="CDD" id="cd17323">
    <property type="entry name" value="MFS_Tpo1_MDR_like"/>
    <property type="match status" value="1"/>
</dbReference>
<comment type="subcellular location">
    <subcellularLocation>
        <location evidence="1">Membrane</location>
        <topology evidence="1">Multi-pass membrane protein</topology>
    </subcellularLocation>
</comment>
<evidence type="ECO:0000256" key="5">
    <source>
        <dbReference type="SAM" id="Phobius"/>
    </source>
</evidence>
<feature type="domain" description="Major facilitator superfamily (MFS) profile" evidence="6">
    <location>
        <begin position="1"/>
        <end position="411"/>
    </location>
</feature>
<dbReference type="Gene3D" id="1.20.1250.20">
    <property type="entry name" value="MFS general substrate transporter like domains"/>
    <property type="match status" value="1"/>
</dbReference>
<dbReference type="EMBL" id="JBFCZG010000004">
    <property type="protein sequence ID" value="KAL3423569.1"/>
    <property type="molecule type" value="Genomic_DNA"/>
</dbReference>
<dbReference type="InterPro" id="IPR011701">
    <property type="entry name" value="MFS"/>
</dbReference>
<name>A0ABR4PJV3_9HELO</name>
<feature type="transmembrane region" description="Helical" evidence="5">
    <location>
        <begin position="317"/>
        <end position="338"/>
    </location>
</feature>
<dbReference type="PROSITE" id="PS50850">
    <property type="entry name" value="MFS"/>
    <property type="match status" value="1"/>
</dbReference>
<keyword evidence="8" id="KW-1185">Reference proteome</keyword>
<protein>
    <recommendedName>
        <fullName evidence="6">Major facilitator superfamily (MFS) profile domain-containing protein</fullName>
    </recommendedName>
</protein>
<evidence type="ECO:0000256" key="2">
    <source>
        <dbReference type="ARBA" id="ARBA00022692"/>
    </source>
</evidence>
<evidence type="ECO:0000256" key="3">
    <source>
        <dbReference type="ARBA" id="ARBA00022989"/>
    </source>
</evidence>
<keyword evidence="4 5" id="KW-0472">Membrane</keyword>
<organism evidence="7 8">
    <name type="scientific">Phlyctema vagabunda</name>
    <dbReference type="NCBI Taxonomy" id="108571"/>
    <lineage>
        <taxon>Eukaryota</taxon>
        <taxon>Fungi</taxon>
        <taxon>Dikarya</taxon>
        <taxon>Ascomycota</taxon>
        <taxon>Pezizomycotina</taxon>
        <taxon>Leotiomycetes</taxon>
        <taxon>Helotiales</taxon>
        <taxon>Dermateaceae</taxon>
        <taxon>Phlyctema</taxon>
    </lineage>
</organism>
<dbReference type="Pfam" id="PF07690">
    <property type="entry name" value="MFS_1"/>
    <property type="match status" value="1"/>
</dbReference>
<feature type="transmembrane region" description="Helical" evidence="5">
    <location>
        <begin position="350"/>
        <end position="369"/>
    </location>
</feature>
<feature type="transmembrane region" description="Helical" evidence="5">
    <location>
        <begin position="76"/>
        <end position="98"/>
    </location>
</feature>
<evidence type="ECO:0000256" key="1">
    <source>
        <dbReference type="ARBA" id="ARBA00004141"/>
    </source>
</evidence>
<dbReference type="InterPro" id="IPR036259">
    <property type="entry name" value="MFS_trans_sf"/>
</dbReference>
<feature type="transmembrane region" description="Helical" evidence="5">
    <location>
        <begin position="51"/>
        <end position="70"/>
    </location>
</feature>
<feature type="transmembrane region" description="Helical" evidence="5">
    <location>
        <begin position="110"/>
        <end position="131"/>
    </location>
</feature>
<dbReference type="Proteomes" id="UP001629113">
    <property type="component" value="Unassembled WGS sequence"/>
</dbReference>